<dbReference type="AlphaFoldDB" id="A0A098AZ39"/>
<dbReference type="EMBL" id="LK996017">
    <property type="protein sequence ID" value="CDX01382.1"/>
    <property type="molecule type" value="Genomic_DNA"/>
</dbReference>
<protein>
    <submittedName>
        <fullName evidence="2">PF11193 protein</fullName>
    </submittedName>
</protein>
<name>A0A098AZ39_DESHA</name>
<keyword evidence="1" id="KW-1133">Transmembrane helix</keyword>
<sequence>MSKTFFRYFFDFLDGQEKWLNSMAGRGYRLKKCGRIAYTFDQCQPNEYEYAVEFVGEKAYTKAKAYREYLESMGFRTFTKNINLNYSLGKVRWRPYGKGMGQIATAPGGYNKELLILEKKRDGQPFELHTDVSDTLHTYKNVVYAYAWTVLLLLGLVAITFIPNVSSMSGTMTWVFRMLLTGLGVLFIIPAISYASLVGRLKEESKLFE</sequence>
<feature type="transmembrane region" description="Helical" evidence="1">
    <location>
        <begin position="174"/>
        <end position="197"/>
    </location>
</feature>
<keyword evidence="1" id="KW-0472">Membrane</keyword>
<accession>A0A098AZ39</accession>
<organism evidence="2">
    <name type="scientific">Desulfitobacterium hafniense</name>
    <name type="common">Desulfitobacterium frappieri</name>
    <dbReference type="NCBI Taxonomy" id="49338"/>
    <lineage>
        <taxon>Bacteria</taxon>
        <taxon>Bacillati</taxon>
        <taxon>Bacillota</taxon>
        <taxon>Clostridia</taxon>
        <taxon>Eubacteriales</taxon>
        <taxon>Desulfitobacteriaceae</taxon>
        <taxon>Desulfitobacterium</taxon>
    </lineage>
</organism>
<dbReference type="Pfam" id="PF11193">
    <property type="entry name" value="DUF2812"/>
    <property type="match status" value="1"/>
</dbReference>
<keyword evidence="1" id="KW-0812">Transmembrane</keyword>
<dbReference type="RefSeq" id="WP_011459652.1">
    <property type="nucleotide sequence ID" value="NZ_LK996017.1"/>
</dbReference>
<proteinExistence type="predicted"/>
<dbReference type="PATRIC" id="fig|49338.4.peg.1610"/>
<dbReference type="OMA" id="TINYYTR"/>
<feature type="transmembrane region" description="Helical" evidence="1">
    <location>
        <begin position="143"/>
        <end position="162"/>
    </location>
</feature>
<evidence type="ECO:0000256" key="1">
    <source>
        <dbReference type="SAM" id="Phobius"/>
    </source>
</evidence>
<dbReference type="InterPro" id="IPR021359">
    <property type="entry name" value="DUF2812"/>
</dbReference>
<gene>
    <name evidence="2" type="ORF">DPCES_1495</name>
</gene>
<reference evidence="2" key="1">
    <citation type="submission" date="2014-07" db="EMBL/GenBank/DDBJ databases">
        <authorList>
            <person name="Hornung V.Bastian."/>
        </authorList>
    </citation>
    <scope>NUCLEOTIDE SEQUENCE</scope>
    <source>
        <strain evidence="2">PCE-S</strain>
    </source>
</reference>
<evidence type="ECO:0000313" key="2">
    <source>
        <dbReference type="EMBL" id="CDX01382.1"/>
    </source>
</evidence>